<evidence type="ECO:0000313" key="2">
    <source>
        <dbReference type="Proteomes" id="UP000245962"/>
    </source>
</evidence>
<comment type="caution">
    <text evidence="1">The sequence shown here is derived from an EMBL/GenBank/DDBJ whole genome shotgun (WGS) entry which is preliminary data.</text>
</comment>
<evidence type="ECO:0000313" key="1">
    <source>
        <dbReference type="EMBL" id="PVW13833.1"/>
    </source>
</evidence>
<organism evidence="1 2">
    <name type="scientific">Marixanthomonas spongiae</name>
    <dbReference type="NCBI Taxonomy" id="2174845"/>
    <lineage>
        <taxon>Bacteria</taxon>
        <taxon>Pseudomonadati</taxon>
        <taxon>Bacteroidota</taxon>
        <taxon>Flavobacteriia</taxon>
        <taxon>Flavobacteriales</taxon>
        <taxon>Flavobacteriaceae</taxon>
        <taxon>Marixanthomonas</taxon>
    </lineage>
</organism>
<name>A0A2U0HY85_9FLAO</name>
<proteinExistence type="predicted"/>
<dbReference type="EMBL" id="QEHR01000007">
    <property type="protein sequence ID" value="PVW13833.1"/>
    <property type="molecule type" value="Genomic_DNA"/>
</dbReference>
<accession>A0A2U0HY85</accession>
<reference evidence="1 2" key="1">
    <citation type="submission" date="2018-04" db="EMBL/GenBank/DDBJ databases">
        <title>Marixanthomonas spongiae HN-E44 sp. nov., isolated from a marine sponge.</title>
        <authorList>
            <person name="Luo L."/>
            <person name="Zhuang L."/>
        </authorList>
    </citation>
    <scope>NUCLEOTIDE SEQUENCE [LARGE SCALE GENOMIC DNA]</scope>
    <source>
        <strain evidence="1 2">HN-E44</strain>
    </source>
</reference>
<sequence length="82" mass="9459">MFKIRAIKIFFLIIVLQFFSCDRYDDCAMLLSPPQSVALVTIEDSKGNSLLGEDNVYKPSEITLTGNEDTLFLNFFKEMKKR</sequence>
<dbReference type="AlphaFoldDB" id="A0A2U0HY85"/>
<protein>
    <submittedName>
        <fullName evidence="1">Uncharacterized protein</fullName>
    </submittedName>
</protein>
<keyword evidence="2" id="KW-1185">Reference proteome</keyword>
<dbReference type="Proteomes" id="UP000245962">
    <property type="component" value="Unassembled WGS sequence"/>
</dbReference>
<gene>
    <name evidence="1" type="ORF">DDV96_11810</name>
</gene>